<evidence type="ECO:0008006" key="3">
    <source>
        <dbReference type="Google" id="ProtNLM"/>
    </source>
</evidence>
<comment type="caution">
    <text evidence="1">The sequence shown here is derived from an EMBL/GenBank/DDBJ whole genome shotgun (WGS) entry which is preliminary data.</text>
</comment>
<proteinExistence type="predicted"/>
<organism evidence="1 2">
    <name type="scientific">Achromobacter pulmonis</name>
    <dbReference type="NCBI Taxonomy" id="1389932"/>
    <lineage>
        <taxon>Bacteria</taxon>
        <taxon>Pseudomonadati</taxon>
        <taxon>Pseudomonadota</taxon>
        <taxon>Betaproteobacteria</taxon>
        <taxon>Burkholderiales</taxon>
        <taxon>Alcaligenaceae</taxon>
        <taxon>Achromobacter</taxon>
    </lineage>
</organism>
<dbReference type="Proteomes" id="UP000235994">
    <property type="component" value="Unassembled WGS sequence"/>
</dbReference>
<name>A0A2N8KAZ6_9BURK</name>
<evidence type="ECO:0000313" key="2">
    <source>
        <dbReference type="Proteomes" id="UP000235994"/>
    </source>
</evidence>
<accession>A0A2N8KAZ6</accession>
<protein>
    <recommendedName>
        <fullName evidence="3">TonB C-terminal domain-containing protein</fullName>
    </recommendedName>
</protein>
<keyword evidence="2" id="KW-1185">Reference proteome</keyword>
<dbReference type="SUPFAM" id="SSF74653">
    <property type="entry name" value="TolA/TonB C-terminal domain"/>
    <property type="match status" value="1"/>
</dbReference>
<dbReference type="AlphaFoldDB" id="A0A2N8KAZ6"/>
<evidence type="ECO:0000313" key="1">
    <source>
        <dbReference type="EMBL" id="PND30636.1"/>
    </source>
</evidence>
<dbReference type="RefSeq" id="WP_102775436.1">
    <property type="nucleotide sequence ID" value="NZ_POQS01000008.1"/>
</dbReference>
<sequence length="159" mass="17674">MRSTRATSHDVTRRPGVIARWRRLRAMLQGLLGLGLIAAQAPSVQAQAVPQHWIGYAQLASNQFQAWLSDPDNEAVVRLHEKMQDRLLNSRSSTPPGPLVVRVWVAADGKVYRVEFASLGDAQADADLHRILTAQPLSAPPPRDMRQPMALRLNLEFPT</sequence>
<dbReference type="EMBL" id="POQS01000008">
    <property type="protein sequence ID" value="PND30636.1"/>
    <property type="molecule type" value="Genomic_DNA"/>
</dbReference>
<reference evidence="1 2" key="1">
    <citation type="submission" date="2018-01" db="EMBL/GenBank/DDBJ databases">
        <title>The draft genome of an aniline degradation strain ANB-1.</title>
        <authorList>
            <person name="Zhang L."/>
            <person name="Jiang J."/>
        </authorList>
    </citation>
    <scope>NUCLEOTIDE SEQUENCE [LARGE SCALE GENOMIC DNA]</scope>
    <source>
        <strain evidence="1 2">ANB-1</strain>
    </source>
</reference>
<gene>
    <name evidence="1" type="ORF">C1I89_26860</name>
</gene>